<dbReference type="InterPro" id="IPR013783">
    <property type="entry name" value="Ig-like_fold"/>
</dbReference>
<keyword evidence="1" id="KW-0677">Repeat</keyword>
<dbReference type="PANTHER" id="PTHR46708:SF2">
    <property type="entry name" value="FIBRONECTIN TYPE-III DOMAIN-CONTAINING PROTEIN"/>
    <property type="match status" value="1"/>
</dbReference>
<evidence type="ECO:0000256" key="2">
    <source>
        <dbReference type="SAM" id="Phobius"/>
    </source>
</evidence>
<dbReference type="CDD" id="cd00063">
    <property type="entry name" value="FN3"/>
    <property type="match status" value="3"/>
</dbReference>
<comment type="caution">
    <text evidence="4">The sequence shown here is derived from an EMBL/GenBank/DDBJ whole genome shotgun (WGS) entry which is preliminary data.</text>
</comment>
<evidence type="ECO:0000259" key="3">
    <source>
        <dbReference type="PROSITE" id="PS50853"/>
    </source>
</evidence>
<dbReference type="PANTHER" id="PTHR46708">
    <property type="entry name" value="TENASCIN"/>
    <property type="match status" value="1"/>
</dbReference>
<keyword evidence="5" id="KW-1185">Reference proteome</keyword>
<accession>A0AAU9XYC9</accession>
<dbReference type="InterPro" id="IPR036116">
    <property type="entry name" value="FN3_sf"/>
</dbReference>
<proteinExistence type="predicted"/>
<dbReference type="InterPro" id="IPR003961">
    <property type="entry name" value="FN3_dom"/>
</dbReference>
<feature type="transmembrane region" description="Helical" evidence="2">
    <location>
        <begin position="944"/>
        <end position="965"/>
    </location>
</feature>
<name>A0AAU9XYC9_9CNID</name>
<evidence type="ECO:0000313" key="4">
    <source>
        <dbReference type="EMBL" id="CAH3161611.1"/>
    </source>
</evidence>
<dbReference type="SUPFAM" id="SSF49265">
    <property type="entry name" value="Fibronectin type III"/>
    <property type="match status" value="2"/>
</dbReference>
<feature type="domain" description="Fibronectin type-III" evidence="3">
    <location>
        <begin position="598"/>
        <end position="699"/>
    </location>
</feature>
<dbReference type="Pfam" id="PF00041">
    <property type="entry name" value="fn3"/>
    <property type="match status" value="1"/>
</dbReference>
<dbReference type="InterPro" id="IPR050991">
    <property type="entry name" value="ECM_Regulatory_Proteins"/>
</dbReference>
<evidence type="ECO:0000256" key="1">
    <source>
        <dbReference type="ARBA" id="ARBA00022737"/>
    </source>
</evidence>
<dbReference type="SUPFAM" id="SSF49899">
    <property type="entry name" value="Concanavalin A-like lectins/glucanases"/>
    <property type="match status" value="1"/>
</dbReference>
<feature type="non-terminal residue" evidence="4">
    <location>
        <position position="1"/>
    </location>
</feature>
<evidence type="ECO:0000313" key="5">
    <source>
        <dbReference type="Proteomes" id="UP001159428"/>
    </source>
</evidence>
<feature type="non-terminal residue" evidence="4">
    <location>
        <position position="978"/>
    </location>
</feature>
<feature type="domain" description="Fibronectin type-III" evidence="3">
    <location>
        <begin position="501"/>
        <end position="593"/>
    </location>
</feature>
<keyword evidence="2" id="KW-1133">Transmembrane helix</keyword>
<gene>
    <name evidence="4" type="ORF">PMEA_00033861</name>
</gene>
<keyword evidence="2" id="KW-0812">Transmembrane</keyword>
<feature type="domain" description="Fibronectin type-III" evidence="3">
    <location>
        <begin position="402"/>
        <end position="500"/>
    </location>
</feature>
<dbReference type="EMBL" id="CALNXJ010000080">
    <property type="protein sequence ID" value="CAH3161611.1"/>
    <property type="molecule type" value="Genomic_DNA"/>
</dbReference>
<dbReference type="AlphaFoldDB" id="A0AAU9XYC9"/>
<organism evidence="4 5">
    <name type="scientific">Pocillopora meandrina</name>
    <dbReference type="NCBI Taxonomy" id="46732"/>
    <lineage>
        <taxon>Eukaryota</taxon>
        <taxon>Metazoa</taxon>
        <taxon>Cnidaria</taxon>
        <taxon>Anthozoa</taxon>
        <taxon>Hexacorallia</taxon>
        <taxon>Scleractinia</taxon>
        <taxon>Astrocoeniina</taxon>
        <taxon>Pocilloporidae</taxon>
        <taxon>Pocillopora</taxon>
    </lineage>
</organism>
<feature type="domain" description="Fibronectin type-III" evidence="3">
    <location>
        <begin position="704"/>
        <end position="795"/>
    </location>
</feature>
<dbReference type="InterPro" id="IPR013320">
    <property type="entry name" value="ConA-like_dom_sf"/>
</dbReference>
<dbReference type="Gene3D" id="2.60.40.10">
    <property type="entry name" value="Immunoglobulins"/>
    <property type="match status" value="4"/>
</dbReference>
<protein>
    <recommendedName>
        <fullName evidence="3">Fibronectin type-III domain-containing protein</fullName>
    </recommendedName>
</protein>
<keyword evidence="2" id="KW-0472">Membrane</keyword>
<dbReference type="PROSITE" id="PS50853">
    <property type="entry name" value="FN3"/>
    <property type="match status" value="4"/>
</dbReference>
<dbReference type="Proteomes" id="UP001159428">
    <property type="component" value="Unassembled WGS sequence"/>
</dbReference>
<dbReference type="SMART" id="SM00060">
    <property type="entry name" value="FN3"/>
    <property type="match status" value="4"/>
</dbReference>
<reference evidence="4 5" key="1">
    <citation type="submission" date="2022-05" db="EMBL/GenBank/DDBJ databases">
        <authorList>
            <consortium name="Genoscope - CEA"/>
            <person name="William W."/>
        </authorList>
    </citation>
    <scope>NUCLEOTIDE SEQUENCE [LARGE SCALE GENOMIC DNA]</scope>
</reference>
<sequence length="978" mass="109708">LQTDRDESCEPVRYARFDFDENLTSKQWRCYRPSGLTRDKARYNGESGVYNTVHGAMLQIREDNYPSLVLEDEVLRAEYYFPMDNPDHVHSSKDNILSWSTSFNGKTMGVKDNAVFTNGKTNATLLFNSLGCISDPKLCAEGLTLSLWMKHTNRYGGQTFLSTGGSDIDAANLTRGFRIFQLNGSFDHIAVDMRNEFKRCRWVFTAPQNIWSHLVIKFYSILSGDCVTLKFFLNRDLQVPLFSEERSENYTLVGPMVLIGDLSTGSPTATFDEFAIWYEKISDGYIHRFYDYYKATQYTVNLTLEREITDDKGASFYTDLEKMEAASFSLIQEVKMLSSADNINTVTLRKYGYRQQSASSTQSAFVTVVYNDSSGQVPDLLNLGTTLSPTWTLVDKQSSEVDLQGITIFASNKSNVASVNVTVSPSAAQLNLAGIFHGYIIFYKEIDEVNYQSQRVISAEMSFLIPGLKHWTLYDIYARLVTLNGVGKRSNELVVWTRPVAPENVTVYSINRGLHVHWENINSSEIHQYRVLVTAVYYTNNNATCNETVVSGLDHSLVCENVNSFINYSVAVRAEGNIVGAYSEPVYFMIEAEALKEPPPSIELSPWSLSAIQVSWSPLSFELLRGYVIFYKPMESPGRRKRSAPPLAELNETIKSLNTSRRFLTGLNEFTNYSVQAAGFTDFEVGPRTITVYIITNQTVPVVPPRGIKVTSIDSTTLQVCWERIPHFPSLEEYEVHYTPFGQGNASVLSTRANITVATLTGLDPSLTYSVRVAGKTAEGLGPLSSPIAIQTSNFSKLTCQLGAGLYVAAVQQSPEFRFGIRKNAKMDNVSYKTFREVFTALESGKVIHALFDTYAIGSERALFDKAKHLYIYKIYDYSSTYGIVFGGDSGVLQKCFDLFKRGNIADIFKNIKENIDSIETGKPLVLEMSTGLFEVSSPLFKNIVFYCGFCMAVAVALGLIWEILYRCKGNNKIRNDG</sequence>